<dbReference type="AlphaFoldDB" id="A0A941AM37"/>
<feature type="compositionally biased region" description="Basic and acidic residues" evidence="1">
    <location>
        <begin position="150"/>
        <end position="161"/>
    </location>
</feature>
<name>A0A941AM37_9ACTN</name>
<dbReference type="EMBL" id="JAFCNB010000016">
    <property type="protein sequence ID" value="MBP2706933.1"/>
    <property type="molecule type" value="Genomic_DNA"/>
</dbReference>
<feature type="compositionally biased region" description="Basic and acidic residues" evidence="1">
    <location>
        <begin position="172"/>
        <end position="190"/>
    </location>
</feature>
<feature type="region of interest" description="Disordered" evidence="1">
    <location>
        <begin position="107"/>
        <end position="191"/>
    </location>
</feature>
<evidence type="ECO:0000256" key="1">
    <source>
        <dbReference type="SAM" id="MobiDB-lite"/>
    </source>
</evidence>
<proteinExistence type="predicted"/>
<comment type="caution">
    <text evidence="2">The sequence shown here is derived from an EMBL/GenBank/DDBJ whole genome shotgun (WGS) entry which is preliminary data.</text>
</comment>
<evidence type="ECO:0000313" key="2">
    <source>
        <dbReference type="EMBL" id="MBP2706933.1"/>
    </source>
</evidence>
<keyword evidence="3" id="KW-1185">Reference proteome</keyword>
<evidence type="ECO:0000313" key="3">
    <source>
        <dbReference type="Proteomes" id="UP000674234"/>
    </source>
</evidence>
<gene>
    <name evidence="2" type="ORF">JOL79_24405</name>
</gene>
<dbReference type="InterPro" id="IPR012337">
    <property type="entry name" value="RNaseH-like_sf"/>
</dbReference>
<dbReference type="Proteomes" id="UP000674234">
    <property type="component" value="Unassembled WGS sequence"/>
</dbReference>
<sequence length="226" mass="25788">MRIAGIRWTVEESFQAVKGQVGLDHYQVRSWDGWHRRITLAMLALAFLAALAASQPDGDEEHLPLTMPEIRRLLAALALTRHRRTEEILHWSHWRRRHQATARRCHYQRRSQRVNISEQHPAACKAPHRPVVGGGRGRRRCGPQPAPGRAAEDPHLPDQRLRVLPAHAHPRGPQEGRKSRPDRRAARWEETDYFSETDRAALPLGSGRRRRGCDQLASPVGMIVTC</sequence>
<reference evidence="2" key="1">
    <citation type="submission" date="2021-02" db="EMBL/GenBank/DDBJ databases">
        <title>Draft genome sequence of Microbispora sp. RL4-1S isolated from rice leaves in Thailand.</title>
        <authorList>
            <person name="Muangham S."/>
            <person name="Duangmal K."/>
        </authorList>
    </citation>
    <scope>NUCLEOTIDE SEQUENCE</scope>
    <source>
        <strain evidence="2">RL4-1S</strain>
    </source>
</reference>
<evidence type="ECO:0008006" key="4">
    <source>
        <dbReference type="Google" id="ProtNLM"/>
    </source>
</evidence>
<accession>A0A941AM37</accession>
<organism evidence="2 3">
    <name type="scientific">Microbispora oryzae</name>
    <dbReference type="NCBI Taxonomy" id="2806554"/>
    <lineage>
        <taxon>Bacteria</taxon>
        <taxon>Bacillati</taxon>
        <taxon>Actinomycetota</taxon>
        <taxon>Actinomycetes</taxon>
        <taxon>Streptosporangiales</taxon>
        <taxon>Streptosporangiaceae</taxon>
        <taxon>Microbispora</taxon>
    </lineage>
</organism>
<dbReference type="SUPFAM" id="SSF53098">
    <property type="entry name" value="Ribonuclease H-like"/>
    <property type="match status" value="1"/>
</dbReference>
<protein>
    <recommendedName>
        <fullName evidence="4">Transposase</fullName>
    </recommendedName>
</protein>